<organism evidence="1 2">
    <name type="scientific">Desulforamulus hydrothermalis Lam5 = DSM 18033</name>
    <dbReference type="NCBI Taxonomy" id="1121428"/>
    <lineage>
        <taxon>Bacteria</taxon>
        <taxon>Bacillati</taxon>
        <taxon>Bacillota</taxon>
        <taxon>Clostridia</taxon>
        <taxon>Eubacteriales</taxon>
        <taxon>Peptococcaceae</taxon>
        <taxon>Desulforamulus</taxon>
    </lineage>
</organism>
<accession>K8E9P9</accession>
<name>K8E9P9_9FIRM</name>
<evidence type="ECO:0000313" key="2">
    <source>
        <dbReference type="Proteomes" id="UP000009315"/>
    </source>
</evidence>
<keyword evidence="2" id="KW-1185">Reference proteome</keyword>
<comment type="caution">
    <text evidence="1">The sequence shown here is derived from an EMBL/GenBank/DDBJ whole genome shotgun (WGS) entry which is preliminary data.</text>
</comment>
<evidence type="ECO:0000313" key="1">
    <source>
        <dbReference type="EMBL" id="CCO08308.1"/>
    </source>
</evidence>
<dbReference type="RefSeq" id="WP_008411673.1">
    <property type="nucleotide sequence ID" value="NZ_CAOS01000009.1"/>
</dbReference>
<dbReference type="Proteomes" id="UP000009315">
    <property type="component" value="Unassembled WGS sequence"/>
</dbReference>
<proteinExistence type="predicted"/>
<reference evidence="1 2" key="1">
    <citation type="journal article" date="2013" name="Genome Announc.">
        <title>Genome Sequence of the Sulfate-Reducing Bacterium Desulfotomaculum hydrothermale Lam5(T).</title>
        <authorList>
            <person name="Amin O."/>
            <person name="Fardeau M.L."/>
            <person name="Valette O."/>
            <person name="Hirschler-Rea A."/>
            <person name="Barbe V."/>
            <person name="Medigue C."/>
            <person name="Vacherie B."/>
            <person name="Ollivier B."/>
            <person name="Bertin P.N."/>
            <person name="Dolla A."/>
        </authorList>
    </citation>
    <scope>NUCLEOTIDE SEQUENCE [LARGE SCALE GENOMIC DNA]</scope>
    <source>
        <strain evidence="2">Lam5 / DSM 18033</strain>
    </source>
</reference>
<dbReference type="AlphaFoldDB" id="K8E9P9"/>
<protein>
    <submittedName>
        <fullName evidence="1">Uncharacterized protein</fullName>
    </submittedName>
</protein>
<gene>
    <name evidence="1" type="ORF">DESHY_20177</name>
</gene>
<sequence>MTMSEFSAWAQAKMDQCNVHDEVETSKLIAEIMKKFFAMGKSESDLSEVN</sequence>
<dbReference type="EMBL" id="CAOS01000009">
    <property type="protein sequence ID" value="CCO08308.1"/>
    <property type="molecule type" value="Genomic_DNA"/>
</dbReference>